<dbReference type="HOGENOM" id="CLU_1925273_0_0_11"/>
<dbReference type="Pfam" id="PF21790">
    <property type="entry name" value="OGG"/>
    <property type="match status" value="1"/>
</dbReference>
<proteinExistence type="predicted"/>
<gene>
    <name evidence="1" type="ORF">HMPREF0591_5962</name>
</gene>
<comment type="caution">
    <text evidence="1">The sequence shown here is derived from an EMBL/GenBank/DDBJ whole genome shotgun (WGS) entry which is preliminary data.</text>
</comment>
<organism evidence="1 2">
    <name type="scientific">Mycobacterium parascrofulaceum ATCC BAA-614</name>
    <dbReference type="NCBI Taxonomy" id="525368"/>
    <lineage>
        <taxon>Bacteria</taxon>
        <taxon>Bacillati</taxon>
        <taxon>Actinomycetota</taxon>
        <taxon>Actinomycetes</taxon>
        <taxon>Mycobacteriales</taxon>
        <taxon>Mycobacteriaceae</taxon>
        <taxon>Mycobacterium</taxon>
        <taxon>Mycobacterium simiae complex</taxon>
    </lineage>
</organism>
<evidence type="ECO:0000313" key="2">
    <source>
        <dbReference type="Proteomes" id="UP000003653"/>
    </source>
</evidence>
<dbReference type="InterPro" id="IPR048868">
    <property type="entry name" value="OGG-like_put"/>
</dbReference>
<dbReference type="Proteomes" id="UP000003653">
    <property type="component" value="Unassembled WGS sequence"/>
</dbReference>
<protein>
    <submittedName>
        <fullName evidence="1">Uncharacterized protein</fullName>
    </submittedName>
</protein>
<dbReference type="eggNOG" id="ENOG5031VAH">
    <property type="taxonomic scope" value="Bacteria"/>
</dbReference>
<evidence type="ECO:0000313" key="1">
    <source>
        <dbReference type="EMBL" id="EFG74077.1"/>
    </source>
</evidence>
<keyword evidence="2" id="KW-1185">Reference proteome</keyword>
<accession>D5PIG8</accession>
<dbReference type="EMBL" id="ADNV01000385">
    <property type="protein sequence ID" value="EFG74077.1"/>
    <property type="molecule type" value="Genomic_DNA"/>
</dbReference>
<name>D5PIG8_9MYCO</name>
<dbReference type="AlphaFoldDB" id="D5PIG8"/>
<reference evidence="1 2" key="1">
    <citation type="submission" date="2010-04" db="EMBL/GenBank/DDBJ databases">
        <authorList>
            <person name="Muzny D."/>
            <person name="Qin X."/>
            <person name="Deng J."/>
            <person name="Jiang H."/>
            <person name="Liu Y."/>
            <person name="Qu J."/>
            <person name="Song X.-Z."/>
            <person name="Zhang L."/>
            <person name="Thornton R."/>
            <person name="Coyle M."/>
            <person name="Francisco L."/>
            <person name="Jackson L."/>
            <person name="Javaid M."/>
            <person name="Korchina V."/>
            <person name="Kovar C."/>
            <person name="Mata R."/>
            <person name="Mathew T."/>
            <person name="Ngo R."/>
            <person name="Nguyen L."/>
            <person name="Nguyen N."/>
            <person name="Okwuonu G."/>
            <person name="Ongeri F."/>
            <person name="Pham C."/>
            <person name="Simmons D."/>
            <person name="Wilczek-Boney K."/>
            <person name="Hale W."/>
            <person name="Jakkamsetti A."/>
            <person name="Pham P."/>
            <person name="Ruth R."/>
            <person name="San Lucas F."/>
            <person name="Warren J."/>
            <person name="Zhang J."/>
            <person name="Zhao Z."/>
            <person name="Zhou C."/>
            <person name="Zhu D."/>
            <person name="Lee S."/>
            <person name="Bess C."/>
            <person name="Blankenburg K."/>
            <person name="Forbes L."/>
            <person name="Fu Q."/>
            <person name="Gubbala S."/>
            <person name="Hirani K."/>
            <person name="Jayaseelan J.C."/>
            <person name="Lara F."/>
            <person name="Munidasa M."/>
            <person name="Palculict T."/>
            <person name="Patil S."/>
            <person name="Pu L.-L."/>
            <person name="Saada N."/>
            <person name="Tang L."/>
            <person name="Weissenberger G."/>
            <person name="Zhu Y."/>
            <person name="Hemphill L."/>
            <person name="Shang Y."/>
            <person name="Youmans B."/>
            <person name="Ayvaz T."/>
            <person name="Ross M."/>
            <person name="Santibanez J."/>
            <person name="Aqrawi P."/>
            <person name="Gross S."/>
            <person name="Joshi V."/>
            <person name="Fowler G."/>
            <person name="Nazareth L."/>
            <person name="Reid J."/>
            <person name="Worley K."/>
            <person name="Petrosino J."/>
            <person name="Highlander S."/>
            <person name="Gibbs R."/>
        </authorList>
    </citation>
    <scope>NUCLEOTIDE SEQUENCE [LARGE SCALE GENOMIC DNA]</scope>
    <source>
        <strain evidence="1 2">ATCC BAA-614</strain>
    </source>
</reference>
<sequence>MRDPIVRALTHPDRDQVLHQTAERAQRGAVAEAYAAWTLPGLQAAFFTKWLWAASSRRPQTCCLIQDKRVWNSLGALGWDSLEASGRKDWPSRYAAYVADVHDCADRMGSGVSAEDIEYTLFRANGDLDRL</sequence>